<evidence type="ECO:0000313" key="6">
    <source>
        <dbReference type="Proteomes" id="UP000794436"/>
    </source>
</evidence>
<evidence type="ECO:0000256" key="3">
    <source>
        <dbReference type="ARBA" id="ARBA00023002"/>
    </source>
</evidence>
<dbReference type="InterPro" id="IPR023210">
    <property type="entry name" value="NADP_OxRdtase_dom"/>
</dbReference>
<name>A0A8K1C9G4_PYTOL</name>
<gene>
    <name evidence="5" type="ORF">Poli38472_007023</name>
</gene>
<keyword evidence="2" id="KW-0521">NADP</keyword>
<dbReference type="Pfam" id="PF00248">
    <property type="entry name" value="Aldo_ket_red"/>
    <property type="match status" value="1"/>
</dbReference>
<protein>
    <recommendedName>
        <fullName evidence="4">NADP-dependent oxidoreductase domain-containing protein</fullName>
    </recommendedName>
</protein>
<evidence type="ECO:0000256" key="2">
    <source>
        <dbReference type="ARBA" id="ARBA00022857"/>
    </source>
</evidence>
<evidence type="ECO:0000256" key="1">
    <source>
        <dbReference type="ARBA" id="ARBA00006515"/>
    </source>
</evidence>
<dbReference type="InterPro" id="IPR005399">
    <property type="entry name" value="K_chnl_volt-dep_bsu_KCNAB-rel"/>
</dbReference>
<dbReference type="OrthoDB" id="2310150at2759"/>
<proteinExistence type="inferred from homology"/>
<dbReference type="AlphaFoldDB" id="A0A8K1C9G4"/>
<comment type="caution">
    <text evidence="5">The sequence shown here is derived from an EMBL/GenBank/DDBJ whole genome shotgun (WGS) entry which is preliminary data.</text>
</comment>
<dbReference type="SUPFAM" id="SSF51430">
    <property type="entry name" value="NAD(P)-linked oxidoreductase"/>
    <property type="match status" value="1"/>
</dbReference>
<dbReference type="Gene3D" id="3.20.20.100">
    <property type="entry name" value="NADP-dependent oxidoreductase domain"/>
    <property type="match status" value="1"/>
</dbReference>
<feature type="domain" description="NADP-dependent oxidoreductase" evidence="4">
    <location>
        <begin position="26"/>
        <end position="79"/>
    </location>
</feature>
<dbReference type="GO" id="GO:0016491">
    <property type="term" value="F:oxidoreductase activity"/>
    <property type="evidence" value="ECO:0007669"/>
    <property type="project" value="UniProtKB-KW"/>
</dbReference>
<evidence type="ECO:0000259" key="4">
    <source>
        <dbReference type="Pfam" id="PF00248"/>
    </source>
</evidence>
<organism evidence="5 6">
    <name type="scientific">Pythium oligandrum</name>
    <name type="common">Mycoparasitic fungus</name>
    <dbReference type="NCBI Taxonomy" id="41045"/>
    <lineage>
        <taxon>Eukaryota</taxon>
        <taxon>Sar</taxon>
        <taxon>Stramenopiles</taxon>
        <taxon>Oomycota</taxon>
        <taxon>Peronosporomycetes</taxon>
        <taxon>Pythiales</taxon>
        <taxon>Pythiaceae</taxon>
        <taxon>Pythium</taxon>
    </lineage>
</organism>
<dbReference type="InterPro" id="IPR036812">
    <property type="entry name" value="NAD(P)_OxRdtase_dom_sf"/>
</dbReference>
<keyword evidence="6" id="KW-1185">Reference proteome</keyword>
<dbReference type="Proteomes" id="UP000794436">
    <property type="component" value="Unassembled WGS sequence"/>
</dbReference>
<dbReference type="PANTHER" id="PTHR43150">
    <property type="entry name" value="HYPERKINETIC, ISOFORM M"/>
    <property type="match status" value="1"/>
</dbReference>
<accession>A0A8K1C9G4</accession>
<keyword evidence="3" id="KW-0560">Oxidoreductase</keyword>
<sequence>MATSSASTTPMKYRFLGDSGLLVSQIGIGSWVTFADTATVDKAYDIMAHGYKNGINFWDSAEGYGSGAAEEVLGQVFHRGAENKI</sequence>
<comment type="similarity">
    <text evidence="1">Belongs to the shaker potassium channel beta subunit family.</text>
</comment>
<evidence type="ECO:0000313" key="5">
    <source>
        <dbReference type="EMBL" id="TMW58878.1"/>
    </source>
</evidence>
<dbReference type="EMBL" id="SPLM01000110">
    <property type="protein sequence ID" value="TMW58878.1"/>
    <property type="molecule type" value="Genomic_DNA"/>
</dbReference>
<dbReference type="PANTHER" id="PTHR43150:SF2">
    <property type="entry name" value="HYPERKINETIC, ISOFORM M"/>
    <property type="match status" value="1"/>
</dbReference>
<reference evidence="5" key="1">
    <citation type="submission" date="2019-03" db="EMBL/GenBank/DDBJ databases">
        <title>Long read genome sequence of the mycoparasitic Pythium oligandrum ATCC 38472 isolated from sugarbeet rhizosphere.</title>
        <authorList>
            <person name="Gaulin E."/>
        </authorList>
    </citation>
    <scope>NUCLEOTIDE SEQUENCE</scope>
    <source>
        <strain evidence="5">ATCC 38472_TT</strain>
    </source>
</reference>